<reference evidence="1" key="1">
    <citation type="journal article" date="2014" name="Front. Microbiol.">
        <title>High frequency of phylogenetically diverse reductive dehalogenase-homologous genes in deep subseafloor sedimentary metagenomes.</title>
        <authorList>
            <person name="Kawai M."/>
            <person name="Futagami T."/>
            <person name="Toyoda A."/>
            <person name="Takaki Y."/>
            <person name="Nishi S."/>
            <person name="Hori S."/>
            <person name="Arai W."/>
            <person name="Tsubouchi T."/>
            <person name="Morono Y."/>
            <person name="Uchiyama I."/>
            <person name="Ito T."/>
            <person name="Fujiyama A."/>
            <person name="Inagaki F."/>
            <person name="Takami H."/>
        </authorList>
    </citation>
    <scope>NUCLEOTIDE SEQUENCE</scope>
    <source>
        <strain evidence="1">Expedition CK06-06</strain>
    </source>
</reference>
<proteinExistence type="predicted"/>
<protein>
    <recommendedName>
        <fullName evidence="2">Dihydroxy-acid dehydratase</fullName>
    </recommendedName>
</protein>
<dbReference type="AlphaFoldDB" id="X0UEL3"/>
<organism evidence="1">
    <name type="scientific">marine sediment metagenome</name>
    <dbReference type="NCBI Taxonomy" id="412755"/>
    <lineage>
        <taxon>unclassified sequences</taxon>
        <taxon>metagenomes</taxon>
        <taxon>ecological metagenomes</taxon>
    </lineage>
</organism>
<name>X0UEL3_9ZZZZ</name>
<dbReference type="InterPro" id="IPR037237">
    <property type="entry name" value="IlvD/EDD_N"/>
</dbReference>
<comment type="caution">
    <text evidence="1">The sequence shown here is derived from an EMBL/GenBank/DDBJ whole genome shotgun (WGS) entry which is preliminary data.</text>
</comment>
<evidence type="ECO:0000313" key="1">
    <source>
        <dbReference type="EMBL" id="GAG04204.1"/>
    </source>
</evidence>
<dbReference type="SUPFAM" id="SSF143975">
    <property type="entry name" value="IlvD/EDD N-terminal domain-like"/>
    <property type="match status" value="1"/>
</dbReference>
<feature type="non-terminal residue" evidence="1">
    <location>
        <position position="1"/>
    </location>
</feature>
<accession>X0UEL3</accession>
<gene>
    <name evidence="1" type="ORF">S01H1_36405</name>
</gene>
<evidence type="ECO:0008006" key="2">
    <source>
        <dbReference type="Google" id="ProtNLM"/>
    </source>
</evidence>
<dbReference type="EMBL" id="BARS01022802">
    <property type="protein sequence ID" value="GAG04204.1"/>
    <property type="molecule type" value="Genomic_DNA"/>
</dbReference>
<sequence length="48" mass="5425">RRALMKSMGFGDQDLEKPLVPVANTWNEILPGAYHFNRIGEAVKRGIQ</sequence>